<reference evidence="2" key="1">
    <citation type="submission" date="2022-10" db="EMBL/GenBank/DDBJ databases">
        <title>Genome sequences of endogenous nimaviruses in decapod crustaceans.</title>
        <authorList>
            <person name="Kawato S."/>
            <person name="Nozaki R."/>
            <person name="Kondo H."/>
            <person name="Hirono I."/>
        </authorList>
    </citation>
    <scope>NUCLEOTIDE SEQUENCE</scope>
    <source>
        <strain evidence="2">Ube2021</strain>
    </source>
</reference>
<accession>A0A9C7EYV9</accession>
<proteinExistence type="predicted"/>
<keyword evidence="1" id="KW-1133">Transmembrane helix</keyword>
<name>A0A9C7EYV9_9VIRU</name>
<feature type="transmembrane region" description="Helical" evidence="1">
    <location>
        <begin position="259"/>
        <end position="284"/>
    </location>
</feature>
<sequence length="959" mass="112190">MNNVYNNDIKNKIITWEDVDGLINHLIMHHKYDINITHNNRRLMALFTAIDYLDQCLNGMSNNTTKDNFINNAINICIRNVLKHILELIEKNKELVLSYSKFCSYDTKNCFNGGALLKELMRQRFRELMDPDTKIWRCLQKEGYTNKDIEVEMMRVRHLLPAPIPLENKTRKGIVSLMPQKIKSDILIYNDIEKNNFYRNIASRICCNDISIKSNHISKMYNKYIKFSCGRYIKGPQYLKALYMQCINQQRFPNRLFKLLVILYNIFSPFAGSYMAIQCFIAYMKKNISIAAKNKKTVIQATALLDTLSKKSLNTLNKQIENIDLFRNKNPQWKGIRTKQELGTLLNNISQVTLQRNEKDIFILLCEKIAEMDNNHPYIQLLTKCFSHVLGRRIVPNYMLILLLNYLYKQKCSSSDFKDLNLIVPLTGLYIKNRTLMPICGFGSGITENKLRWIVRKILVILKKYYINKKANQNIKEKDKPKSNNSDQFNIDNVDENKIVNNFFKGLSISKISEIEDSNNNINISSINDNNKSNNNIDKKINVATKRIGCECSCHIVDDLKGKIIYPCKRRREIKEEIYNKYLNFKPSFNITYGVCGYKHVLHNIAYGKSASLVNKQMQKESKTFIERESASRDNWYNIINYLFKGEGEARTILLTMSRFRICRISRFIMQCEHMSDNLKTLEYKFNSILLPLGSKEYIYTKLKAGIDIIKHANICWRELCFHKGWINDVINTDAPDWTIKYSYECFNEYNSLTKTTEELYPYIDSEQECNFLYTDVVPIINNKDFFKLTTREYDRSSFWAECSYQTLIDALLMKRVILNNGKDYNNIGLETLIRKCGSPVFESILLNIKNKCNETQRGLKDKYEKDVSRWSKKNNGIHGKKSVDFDVNTLIIIKDTLFDGQPCSIFLIEDQDQAMKKNFDFISIDKKEKDKIFIKAPLISPLYKTIFKPAPITIRPKP</sequence>
<dbReference type="EMBL" id="LC738879">
    <property type="protein sequence ID" value="BDT62882.1"/>
    <property type="molecule type" value="Genomic_DNA"/>
</dbReference>
<evidence type="ECO:0000313" key="2">
    <source>
        <dbReference type="EMBL" id="BDT62882.1"/>
    </source>
</evidence>
<evidence type="ECO:0000256" key="1">
    <source>
        <dbReference type="SAM" id="Phobius"/>
    </source>
</evidence>
<organism evidence="2">
    <name type="scientific">Trachysalambria curvirostris majanivirus</name>
    <dbReference type="NCBI Taxonomy" id="2984281"/>
    <lineage>
        <taxon>Viruses</taxon>
        <taxon>Viruses incertae sedis</taxon>
        <taxon>Naldaviricetes</taxon>
        <taxon>Nimaviridae</taxon>
    </lineage>
</organism>
<keyword evidence="1" id="KW-0472">Membrane</keyword>
<protein>
    <submittedName>
        <fullName evidence="2">Wsv192-like protein</fullName>
    </submittedName>
</protein>
<keyword evidence="1" id="KW-0812">Transmembrane</keyword>